<organism evidence="6 7">
    <name type="scientific">Haemaphysalis longicornis</name>
    <name type="common">Bush tick</name>
    <dbReference type="NCBI Taxonomy" id="44386"/>
    <lineage>
        <taxon>Eukaryota</taxon>
        <taxon>Metazoa</taxon>
        <taxon>Ecdysozoa</taxon>
        <taxon>Arthropoda</taxon>
        <taxon>Chelicerata</taxon>
        <taxon>Arachnida</taxon>
        <taxon>Acari</taxon>
        <taxon>Parasitiformes</taxon>
        <taxon>Ixodida</taxon>
        <taxon>Ixodoidea</taxon>
        <taxon>Ixodidae</taxon>
        <taxon>Haemaphysalinae</taxon>
        <taxon>Haemaphysalis</taxon>
    </lineage>
</organism>
<dbReference type="PROSITE" id="PS50923">
    <property type="entry name" value="SUSHI"/>
    <property type="match status" value="2"/>
</dbReference>
<keyword evidence="4" id="KW-0768">Sushi</keyword>
<dbReference type="EMBL" id="JABSTR010000002">
    <property type="protein sequence ID" value="KAH9364269.1"/>
    <property type="molecule type" value="Genomic_DNA"/>
</dbReference>
<keyword evidence="2" id="KW-0677">Repeat</keyword>
<dbReference type="AlphaFoldDB" id="A0A9J6FMI4"/>
<name>A0A9J6FMI4_HAELO</name>
<accession>A0A9J6FMI4</accession>
<sequence>MPCPVFPEKTQPRGLTTLLRDQSAWLRIVSRLHNGLGCDCKNDDLEDYTLHIQSANFAKDDFKDGETLDYECMGGYYASSPGKPTRTAVCNNNKWDLNTNNPLVCRPVSCGSPFGSGVVIPHGRADSLVFNFPTIIKITCDPGYRLVAHDRSEWGTKILQCQSDGKWNRPAPMCIEVVCAPPAPIANGQVDLTPAVGVLNEGAKAEYRCDQGYNLVGTAVRLCTNYANWSDSEPTCQRTGECPRRVVGYVRGICKRDTAEDT</sequence>
<keyword evidence="3 4" id="KW-1015">Disulfide bond</keyword>
<dbReference type="VEuPathDB" id="VectorBase:HLOH_064846"/>
<comment type="caution">
    <text evidence="4">Lacks conserved residue(s) required for the propagation of feature annotation.</text>
</comment>
<comment type="caution">
    <text evidence="6">The sequence shown here is derived from an EMBL/GenBank/DDBJ whole genome shotgun (WGS) entry which is preliminary data.</text>
</comment>
<evidence type="ECO:0000313" key="7">
    <source>
        <dbReference type="Proteomes" id="UP000821853"/>
    </source>
</evidence>
<keyword evidence="7" id="KW-1185">Reference proteome</keyword>
<proteinExistence type="predicted"/>
<keyword evidence="1" id="KW-0732">Signal</keyword>
<evidence type="ECO:0000313" key="6">
    <source>
        <dbReference type="EMBL" id="KAH9364269.1"/>
    </source>
</evidence>
<feature type="domain" description="Sushi" evidence="5">
    <location>
        <begin position="177"/>
        <end position="238"/>
    </location>
</feature>
<evidence type="ECO:0000259" key="5">
    <source>
        <dbReference type="PROSITE" id="PS50923"/>
    </source>
</evidence>
<dbReference type="CDD" id="cd00033">
    <property type="entry name" value="CCP"/>
    <property type="match status" value="2"/>
</dbReference>
<dbReference type="InterPro" id="IPR051277">
    <property type="entry name" value="SEZ6_CSMD_C4BPB_Regulators"/>
</dbReference>
<protein>
    <recommendedName>
        <fullName evidence="5">Sushi domain-containing protein</fullName>
    </recommendedName>
</protein>
<dbReference type="PANTHER" id="PTHR45656">
    <property type="entry name" value="PROTEIN CBR-CLEC-78"/>
    <property type="match status" value="1"/>
</dbReference>
<dbReference type="Proteomes" id="UP000821853">
    <property type="component" value="Chromosome 10"/>
</dbReference>
<dbReference type="InterPro" id="IPR000436">
    <property type="entry name" value="Sushi_SCR_CCP_dom"/>
</dbReference>
<dbReference type="OrthoDB" id="6488670at2759"/>
<dbReference type="SUPFAM" id="SSF57535">
    <property type="entry name" value="Complement control module/SCR domain"/>
    <property type="match status" value="3"/>
</dbReference>
<evidence type="ECO:0000256" key="4">
    <source>
        <dbReference type="PROSITE-ProRule" id="PRU00302"/>
    </source>
</evidence>
<evidence type="ECO:0000256" key="1">
    <source>
        <dbReference type="ARBA" id="ARBA00022729"/>
    </source>
</evidence>
<evidence type="ECO:0000256" key="2">
    <source>
        <dbReference type="ARBA" id="ARBA00022737"/>
    </source>
</evidence>
<dbReference type="SMART" id="SM00032">
    <property type="entry name" value="CCP"/>
    <property type="match status" value="3"/>
</dbReference>
<feature type="disulfide bond" evidence="4">
    <location>
        <begin position="209"/>
        <end position="236"/>
    </location>
</feature>
<dbReference type="PANTHER" id="PTHR45656:SF4">
    <property type="entry name" value="PROTEIN CBR-CLEC-78"/>
    <property type="match status" value="1"/>
</dbReference>
<dbReference type="InterPro" id="IPR035976">
    <property type="entry name" value="Sushi/SCR/CCP_sf"/>
</dbReference>
<evidence type="ECO:0000256" key="3">
    <source>
        <dbReference type="ARBA" id="ARBA00023157"/>
    </source>
</evidence>
<dbReference type="Pfam" id="PF00084">
    <property type="entry name" value="Sushi"/>
    <property type="match status" value="3"/>
</dbReference>
<feature type="domain" description="Sushi" evidence="5">
    <location>
        <begin position="108"/>
        <end position="176"/>
    </location>
</feature>
<reference evidence="6 7" key="1">
    <citation type="journal article" date="2020" name="Cell">
        <title>Large-Scale Comparative Analyses of Tick Genomes Elucidate Their Genetic Diversity and Vector Capacities.</title>
        <authorList>
            <consortium name="Tick Genome and Microbiome Consortium (TIGMIC)"/>
            <person name="Jia N."/>
            <person name="Wang J."/>
            <person name="Shi W."/>
            <person name="Du L."/>
            <person name="Sun Y."/>
            <person name="Zhan W."/>
            <person name="Jiang J.F."/>
            <person name="Wang Q."/>
            <person name="Zhang B."/>
            <person name="Ji P."/>
            <person name="Bell-Sakyi L."/>
            <person name="Cui X.M."/>
            <person name="Yuan T.T."/>
            <person name="Jiang B.G."/>
            <person name="Yang W.F."/>
            <person name="Lam T.T."/>
            <person name="Chang Q.C."/>
            <person name="Ding S.J."/>
            <person name="Wang X.J."/>
            <person name="Zhu J.G."/>
            <person name="Ruan X.D."/>
            <person name="Zhao L."/>
            <person name="Wei J.T."/>
            <person name="Ye R.Z."/>
            <person name="Que T.C."/>
            <person name="Du C.H."/>
            <person name="Zhou Y.H."/>
            <person name="Cheng J.X."/>
            <person name="Dai P.F."/>
            <person name="Guo W.B."/>
            <person name="Han X.H."/>
            <person name="Huang E.J."/>
            <person name="Li L.F."/>
            <person name="Wei W."/>
            <person name="Gao Y.C."/>
            <person name="Liu J.Z."/>
            <person name="Shao H.Z."/>
            <person name="Wang X."/>
            <person name="Wang C.C."/>
            <person name="Yang T.C."/>
            <person name="Huo Q.B."/>
            <person name="Li W."/>
            <person name="Chen H.Y."/>
            <person name="Chen S.E."/>
            <person name="Zhou L.G."/>
            <person name="Ni X.B."/>
            <person name="Tian J.H."/>
            <person name="Sheng Y."/>
            <person name="Liu T."/>
            <person name="Pan Y.S."/>
            <person name="Xia L.Y."/>
            <person name="Li J."/>
            <person name="Zhao F."/>
            <person name="Cao W.C."/>
        </authorList>
    </citation>
    <scope>NUCLEOTIDE SEQUENCE [LARGE SCALE GENOMIC DNA]</scope>
    <source>
        <strain evidence="6">HaeL-2018</strain>
    </source>
</reference>
<gene>
    <name evidence="6" type="ORF">HPB48_007004</name>
</gene>
<dbReference type="Gene3D" id="2.10.70.10">
    <property type="entry name" value="Complement Module, domain 1"/>
    <property type="match status" value="3"/>
</dbReference>